<proteinExistence type="predicted"/>
<accession>A0A182QW61</accession>
<name>A0A182QW61_9DIPT</name>
<dbReference type="AlphaFoldDB" id="A0A182QW61"/>
<dbReference type="EMBL" id="AXCN02002066">
    <property type="status" value="NOT_ANNOTATED_CDS"/>
    <property type="molecule type" value="Genomic_DNA"/>
</dbReference>
<protein>
    <submittedName>
        <fullName evidence="2">Uncharacterized protein</fullName>
    </submittedName>
</protein>
<evidence type="ECO:0000313" key="3">
    <source>
        <dbReference type="Proteomes" id="UP000075886"/>
    </source>
</evidence>
<dbReference type="Proteomes" id="UP000075886">
    <property type="component" value="Unassembled WGS sequence"/>
</dbReference>
<feature type="compositionally biased region" description="Basic and acidic residues" evidence="1">
    <location>
        <begin position="114"/>
        <end position="125"/>
    </location>
</feature>
<feature type="region of interest" description="Disordered" evidence="1">
    <location>
        <begin position="106"/>
        <end position="125"/>
    </location>
</feature>
<organism evidence="2 3">
    <name type="scientific">Anopheles farauti</name>
    <dbReference type="NCBI Taxonomy" id="69004"/>
    <lineage>
        <taxon>Eukaryota</taxon>
        <taxon>Metazoa</taxon>
        <taxon>Ecdysozoa</taxon>
        <taxon>Arthropoda</taxon>
        <taxon>Hexapoda</taxon>
        <taxon>Insecta</taxon>
        <taxon>Pterygota</taxon>
        <taxon>Neoptera</taxon>
        <taxon>Endopterygota</taxon>
        <taxon>Diptera</taxon>
        <taxon>Nematocera</taxon>
        <taxon>Culicoidea</taxon>
        <taxon>Culicidae</taxon>
        <taxon>Anophelinae</taxon>
        <taxon>Anopheles</taxon>
    </lineage>
</organism>
<dbReference type="VEuPathDB" id="VectorBase:AFAF018078"/>
<sequence>MNGETVVLFGRGRVRDGRGGSVVMRGRCVMVSRGGGRRMMATVVASVVAMFGRLARYRLVMGIAANQQVVATLDDRCHRRVGVDDCWSRMDGGMVSSVMSVLRWSRHSHSHHSQQGDRDEAVHLS</sequence>
<reference evidence="2" key="2">
    <citation type="submission" date="2020-05" db="UniProtKB">
        <authorList>
            <consortium name="EnsemblMetazoa"/>
        </authorList>
    </citation>
    <scope>IDENTIFICATION</scope>
    <source>
        <strain evidence="2">FAR1</strain>
    </source>
</reference>
<evidence type="ECO:0000256" key="1">
    <source>
        <dbReference type="SAM" id="MobiDB-lite"/>
    </source>
</evidence>
<dbReference type="EnsemblMetazoa" id="AFAF018078-RA">
    <property type="protein sequence ID" value="AFAF018078-PA"/>
    <property type="gene ID" value="AFAF018078"/>
</dbReference>
<evidence type="ECO:0000313" key="2">
    <source>
        <dbReference type="EnsemblMetazoa" id="AFAF018078-PA"/>
    </source>
</evidence>
<keyword evidence="3" id="KW-1185">Reference proteome</keyword>
<reference evidence="3" key="1">
    <citation type="submission" date="2014-01" db="EMBL/GenBank/DDBJ databases">
        <title>The Genome Sequence of Anopheles farauti FAR1 (V2).</title>
        <authorList>
            <consortium name="The Broad Institute Genomics Platform"/>
            <person name="Neafsey D.E."/>
            <person name="Besansky N."/>
            <person name="Howell P."/>
            <person name="Walton C."/>
            <person name="Young S.K."/>
            <person name="Zeng Q."/>
            <person name="Gargeya S."/>
            <person name="Fitzgerald M."/>
            <person name="Haas B."/>
            <person name="Abouelleil A."/>
            <person name="Allen A.W."/>
            <person name="Alvarado L."/>
            <person name="Arachchi H.M."/>
            <person name="Berlin A.M."/>
            <person name="Chapman S.B."/>
            <person name="Gainer-Dewar J."/>
            <person name="Goldberg J."/>
            <person name="Griggs A."/>
            <person name="Gujja S."/>
            <person name="Hansen M."/>
            <person name="Howarth C."/>
            <person name="Imamovic A."/>
            <person name="Ireland A."/>
            <person name="Larimer J."/>
            <person name="McCowan C."/>
            <person name="Murphy C."/>
            <person name="Pearson M."/>
            <person name="Poon T.W."/>
            <person name="Priest M."/>
            <person name="Roberts A."/>
            <person name="Saif S."/>
            <person name="Shea T."/>
            <person name="Sisk P."/>
            <person name="Sykes S."/>
            <person name="Wortman J."/>
            <person name="Nusbaum C."/>
            <person name="Birren B."/>
        </authorList>
    </citation>
    <scope>NUCLEOTIDE SEQUENCE [LARGE SCALE GENOMIC DNA]</scope>
    <source>
        <strain evidence="3">FAR1</strain>
    </source>
</reference>